<dbReference type="InterPro" id="IPR055497">
    <property type="entry name" value="DUF7069"/>
</dbReference>
<evidence type="ECO:0000259" key="3">
    <source>
        <dbReference type="Pfam" id="PF22939"/>
    </source>
</evidence>
<dbReference type="InterPro" id="IPR054471">
    <property type="entry name" value="GPIID_WHD"/>
</dbReference>
<comment type="caution">
    <text evidence="6">The sequence shown here is derived from an EMBL/GenBank/DDBJ whole genome shotgun (WGS) entry which is preliminary data.</text>
</comment>
<dbReference type="InterPro" id="IPR056884">
    <property type="entry name" value="NPHP3-like_N"/>
</dbReference>
<dbReference type="OrthoDB" id="163438at2759"/>
<dbReference type="SUPFAM" id="SSF53167">
    <property type="entry name" value="Purine and uridine phosphorylases"/>
    <property type="match status" value="1"/>
</dbReference>
<feature type="repeat" description="ANK" evidence="2">
    <location>
        <begin position="1046"/>
        <end position="1078"/>
    </location>
</feature>
<evidence type="ECO:0000259" key="4">
    <source>
        <dbReference type="Pfam" id="PF23239"/>
    </source>
</evidence>
<reference evidence="6" key="1">
    <citation type="submission" date="2021-10" db="EMBL/GenBank/DDBJ databases">
        <authorList>
            <person name="Piombo E."/>
        </authorList>
    </citation>
    <scope>NUCLEOTIDE SEQUENCE</scope>
</reference>
<dbReference type="PRINTS" id="PR01415">
    <property type="entry name" value="ANKYRIN"/>
</dbReference>
<dbReference type="GO" id="GO:0003824">
    <property type="term" value="F:catalytic activity"/>
    <property type="evidence" value="ECO:0007669"/>
    <property type="project" value="InterPro"/>
</dbReference>
<feature type="repeat" description="ANK" evidence="2">
    <location>
        <begin position="932"/>
        <end position="964"/>
    </location>
</feature>
<dbReference type="Pfam" id="PF24883">
    <property type="entry name" value="NPHP3_N"/>
    <property type="match status" value="1"/>
</dbReference>
<keyword evidence="7" id="KW-1185">Reference proteome</keyword>
<dbReference type="SUPFAM" id="SSF48403">
    <property type="entry name" value="Ankyrin repeat"/>
    <property type="match status" value="1"/>
</dbReference>
<feature type="repeat" description="ANK" evidence="2">
    <location>
        <begin position="894"/>
        <end position="919"/>
    </location>
</feature>
<feature type="repeat" description="ANK" evidence="2">
    <location>
        <begin position="1013"/>
        <end position="1045"/>
    </location>
</feature>
<evidence type="ECO:0000313" key="7">
    <source>
        <dbReference type="Proteomes" id="UP000696573"/>
    </source>
</evidence>
<dbReference type="Gene3D" id="1.25.40.20">
    <property type="entry name" value="Ankyrin repeat-containing domain"/>
    <property type="match status" value="4"/>
</dbReference>
<dbReference type="PANTHER" id="PTHR46082:SF11">
    <property type="entry name" value="AAA+ ATPASE DOMAIN-CONTAINING PROTEIN-RELATED"/>
    <property type="match status" value="1"/>
</dbReference>
<gene>
    <name evidence="6" type="ORF">CRHIZ90672A_00004735</name>
</gene>
<dbReference type="SUPFAM" id="SSF52540">
    <property type="entry name" value="P-loop containing nucleoside triphosphate hydrolases"/>
    <property type="match status" value="1"/>
</dbReference>
<dbReference type="PANTHER" id="PTHR46082">
    <property type="entry name" value="ATP/GTP-BINDING PROTEIN-RELATED"/>
    <property type="match status" value="1"/>
</dbReference>
<evidence type="ECO:0008006" key="8">
    <source>
        <dbReference type="Google" id="ProtNLM"/>
    </source>
</evidence>
<dbReference type="AlphaFoldDB" id="A0A9N9YS52"/>
<dbReference type="InterPro" id="IPR053137">
    <property type="entry name" value="NLR-like"/>
</dbReference>
<organism evidence="6 7">
    <name type="scientific">Clonostachys rhizophaga</name>
    <dbReference type="NCBI Taxonomy" id="160324"/>
    <lineage>
        <taxon>Eukaryota</taxon>
        <taxon>Fungi</taxon>
        <taxon>Dikarya</taxon>
        <taxon>Ascomycota</taxon>
        <taxon>Pezizomycotina</taxon>
        <taxon>Sordariomycetes</taxon>
        <taxon>Hypocreomycetidae</taxon>
        <taxon>Hypocreales</taxon>
        <taxon>Bionectriaceae</taxon>
        <taxon>Clonostachys</taxon>
    </lineage>
</organism>
<feature type="domain" description="Nephrocystin 3-like N-terminal" evidence="5">
    <location>
        <begin position="368"/>
        <end position="517"/>
    </location>
</feature>
<feature type="repeat" description="ANK" evidence="2">
    <location>
        <begin position="857"/>
        <end position="889"/>
    </location>
</feature>
<name>A0A9N9YS52_9HYPO</name>
<dbReference type="PROSITE" id="PS50088">
    <property type="entry name" value="ANK_REPEAT"/>
    <property type="match status" value="8"/>
</dbReference>
<proteinExistence type="predicted"/>
<evidence type="ECO:0000313" key="6">
    <source>
        <dbReference type="EMBL" id="CAH0042641.1"/>
    </source>
</evidence>
<dbReference type="InterPro" id="IPR027417">
    <property type="entry name" value="P-loop_NTPase"/>
</dbReference>
<feature type="repeat" description="ANK" evidence="2">
    <location>
        <begin position="1119"/>
        <end position="1151"/>
    </location>
</feature>
<dbReference type="SMART" id="SM00248">
    <property type="entry name" value="ANK"/>
    <property type="match status" value="9"/>
</dbReference>
<feature type="repeat" description="ANK" evidence="2">
    <location>
        <begin position="1084"/>
        <end position="1116"/>
    </location>
</feature>
<dbReference type="Pfam" id="PF23239">
    <property type="entry name" value="DUF7069"/>
    <property type="match status" value="1"/>
</dbReference>
<dbReference type="GO" id="GO:0009116">
    <property type="term" value="P:nucleoside metabolic process"/>
    <property type="evidence" value="ECO:0007669"/>
    <property type="project" value="InterPro"/>
</dbReference>
<protein>
    <recommendedName>
        <fullName evidence="8">Nucleoside phosphorylase domain-containing protein</fullName>
    </recommendedName>
</protein>
<dbReference type="Pfam" id="PF22939">
    <property type="entry name" value="WHD_GPIID"/>
    <property type="match status" value="1"/>
</dbReference>
<dbReference type="Proteomes" id="UP000696573">
    <property type="component" value="Unassembled WGS sequence"/>
</dbReference>
<keyword evidence="1" id="KW-0677">Repeat</keyword>
<dbReference type="PROSITE" id="PS50297">
    <property type="entry name" value="ANK_REP_REGION"/>
    <property type="match status" value="8"/>
</dbReference>
<dbReference type="Pfam" id="PF12796">
    <property type="entry name" value="Ank_2"/>
    <property type="match status" value="4"/>
</dbReference>
<keyword evidence="2" id="KW-0040">ANK repeat</keyword>
<feature type="domain" description="DUF7069" evidence="4">
    <location>
        <begin position="547"/>
        <end position="615"/>
    </location>
</feature>
<dbReference type="InterPro" id="IPR035994">
    <property type="entry name" value="Nucleoside_phosphorylase_sf"/>
</dbReference>
<feature type="repeat" description="ANK" evidence="2">
    <location>
        <begin position="980"/>
        <end position="1012"/>
    </location>
</feature>
<dbReference type="Gene3D" id="3.40.50.300">
    <property type="entry name" value="P-loop containing nucleotide triphosphate hydrolases"/>
    <property type="match status" value="1"/>
</dbReference>
<sequence length="1163" mass="129031">MAQLQPRDYTVGWICAIKPEFIAAQVFLDEPHEDPEYISQHDNNTYALGRMGKHNIAIAALPMGEYGTISAATVARDMMHTFPNIRVGLMVGIGGGAPSDRHDIRLGDIVVGTPGNGEGGLLQYDFGQNIQDREFQTTGFLNQPPPFLRTALMKLQAGYDIQGHTLRSEVGRVLEKNTRLRKQFRRPDISTDRLYQSEVTHASPGENCDKICGVSGLKLRPERDEDDLGVHYGLIASANQLMKNALVRDNLASTRDILCFEMEAAGLMNHFPCLVIRGICDYADSHKNKDWQGFAAMMAAAYAKDLLKQILPNKVESEKSIGEIISGLQIATEEQRDLSKDLLQIQKDQIKPVNGRTTLSPDIPTHKQHWMNQESGLLLVSADPGCGKSVLAKYLIDKVLPQSQETICYFFFKEGDQNTVRQALCGILHQLFSQKPDLLKHAMTPFRLDREKVTHSVPSLWKILHHSIKDPATGPVIIVIDALDECANDEFINLVQNIETRFQNGEASRLKYLLTSRPYSGILSKFHNLRNSPPNIHIRGEEESNTISQEVNRVIAYRIKQLAREKSLSQKRRMYLKQKMQQTRHRTYLWVSLVFNYLEKEIFKTTAKGIDAILSVLPTSVNEANERLLNKNNSADRSVVRKALSIVLAANRPLSLAEMNIAMSVEGSHQSFGDLDLEDDTHFQSRLRYLCGLFLSIHQGRVYFLHQTAREFLLRDFKPSTNIGLEPRWHHSITLQEAHTILAETCVLYLNLFDPNCPTPDTEEEVDALVSIHPFLSYSAKYWNDHFRRSLLAEGSPISRYALKLYNPNTSIYRLWLTLYWAIGYRQVEESPSNLTVASESGNYTVCKLLLGDGAYIPNNALALAAEKGHGSIVELLLDAGADIEAGAVDGTYTYISPLVYAVDNGHEAMVKLLLERGACFGGGRGWNEMYPGITPLMRAAGGGNVAIVRLLLEKGADPNEAEYNWQELELYSYVSHFEEGKTPLMLAAANGHTGAAKILLENGASFTTIDSDGRTPLMLAAGNGHTGVVKVLLEKGASLVAIDLHGQTPLLCAAEGGHDTVVKLLLEKGSKIEERSPQTRDNKPMTPLLWAAKGGHSATVRLLLEKGACIETKNVMNGGMTAFSYAVAGGHESVVNLLLENGANPVTREDSDPTSIALDILY</sequence>
<feature type="domain" description="GPI inositol-deacylase winged helix" evidence="3">
    <location>
        <begin position="636"/>
        <end position="717"/>
    </location>
</feature>
<dbReference type="InterPro" id="IPR036770">
    <property type="entry name" value="Ankyrin_rpt-contain_sf"/>
</dbReference>
<evidence type="ECO:0000259" key="5">
    <source>
        <dbReference type="Pfam" id="PF24883"/>
    </source>
</evidence>
<evidence type="ECO:0000256" key="1">
    <source>
        <dbReference type="ARBA" id="ARBA00022737"/>
    </source>
</evidence>
<dbReference type="Gene3D" id="3.40.50.1580">
    <property type="entry name" value="Nucleoside phosphorylase domain"/>
    <property type="match status" value="1"/>
</dbReference>
<evidence type="ECO:0000256" key="2">
    <source>
        <dbReference type="PROSITE-ProRule" id="PRU00023"/>
    </source>
</evidence>
<dbReference type="InterPro" id="IPR002110">
    <property type="entry name" value="Ankyrin_rpt"/>
</dbReference>
<accession>A0A9N9YS52</accession>
<dbReference type="EMBL" id="CABFNQ020000768">
    <property type="protein sequence ID" value="CAH0042641.1"/>
    <property type="molecule type" value="Genomic_DNA"/>
</dbReference>